<evidence type="ECO:0000313" key="1">
    <source>
        <dbReference type="EMBL" id="GAA4688810.1"/>
    </source>
</evidence>
<evidence type="ECO:0008006" key="3">
    <source>
        <dbReference type="Google" id="ProtNLM"/>
    </source>
</evidence>
<organism evidence="1 2">
    <name type="scientific">Promicromonospora umidemergens</name>
    <dbReference type="NCBI Taxonomy" id="629679"/>
    <lineage>
        <taxon>Bacteria</taxon>
        <taxon>Bacillati</taxon>
        <taxon>Actinomycetota</taxon>
        <taxon>Actinomycetes</taxon>
        <taxon>Micrococcales</taxon>
        <taxon>Promicromonosporaceae</taxon>
        <taxon>Promicromonospora</taxon>
    </lineage>
</organism>
<dbReference type="Proteomes" id="UP001500843">
    <property type="component" value="Unassembled WGS sequence"/>
</dbReference>
<sequence length="221" mass="22642">MSDPASGLVDTRSRARRRVEVILGDLTLVEADAIVCPANSYGTMGGGVAAAGLASSADPQDEQAAAVRALGVLLTGTEALLVAAGLDAEEPVTSAFAVVDPRRRADALALVAAAGLRLRRDVLAVVMRGIEGGRSVTQRVETLWTMPGHLAGAGSLTTSLVLLVAGARESVVCSTFNFRRSSGMWTALHHAVARAGVSVRVYVDAVAVESGRGPSAAELAK</sequence>
<dbReference type="RefSeq" id="WP_253871545.1">
    <property type="nucleotide sequence ID" value="NZ_BAABHM010000003.1"/>
</dbReference>
<dbReference type="Gene3D" id="3.40.220.10">
    <property type="entry name" value="Leucine Aminopeptidase, subunit E, domain 1"/>
    <property type="match status" value="1"/>
</dbReference>
<keyword evidence="2" id="KW-1185">Reference proteome</keyword>
<dbReference type="EMBL" id="BAABHM010000003">
    <property type="protein sequence ID" value="GAA4688810.1"/>
    <property type="molecule type" value="Genomic_DNA"/>
</dbReference>
<dbReference type="SUPFAM" id="SSF52949">
    <property type="entry name" value="Macro domain-like"/>
    <property type="match status" value="1"/>
</dbReference>
<proteinExistence type="predicted"/>
<evidence type="ECO:0000313" key="2">
    <source>
        <dbReference type="Proteomes" id="UP001500843"/>
    </source>
</evidence>
<comment type="caution">
    <text evidence="1">The sequence shown here is derived from an EMBL/GenBank/DDBJ whole genome shotgun (WGS) entry which is preliminary data.</text>
</comment>
<accession>A0ABP8WFN9</accession>
<gene>
    <name evidence="1" type="ORF">GCM10023198_04080</name>
</gene>
<name>A0ABP8WFN9_9MICO</name>
<protein>
    <recommendedName>
        <fullName evidence="3">Macro domain-containing protein</fullName>
    </recommendedName>
</protein>
<dbReference type="InterPro" id="IPR043472">
    <property type="entry name" value="Macro_dom-like"/>
</dbReference>
<reference evidence="2" key="1">
    <citation type="journal article" date="2019" name="Int. J. Syst. Evol. Microbiol.">
        <title>The Global Catalogue of Microorganisms (GCM) 10K type strain sequencing project: providing services to taxonomists for standard genome sequencing and annotation.</title>
        <authorList>
            <consortium name="The Broad Institute Genomics Platform"/>
            <consortium name="The Broad Institute Genome Sequencing Center for Infectious Disease"/>
            <person name="Wu L."/>
            <person name="Ma J."/>
        </authorList>
    </citation>
    <scope>NUCLEOTIDE SEQUENCE [LARGE SCALE GENOMIC DNA]</scope>
    <source>
        <strain evidence="2">JCM 17975</strain>
    </source>
</reference>